<feature type="binding site" evidence="8">
    <location>
        <begin position="228"/>
        <end position="232"/>
    </location>
    <ligand>
        <name>GTP</name>
        <dbReference type="ChEBI" id="CHEBI:37565"/>
        <label>2</label>
    </ligand>
</feature>
<keyword evidence="3 8" id="KW-0690">Ribosome biogenesis</keyword>
<dbReference type="PRINTS" id="PR00326">
    <property type="entry name" value="GTP1OBG"/>
</dbReference>
<dbReference type="FunFam" id="3.40.50.300:FF:000057">
    <property type="entry name" value="GTPase Der"/>
    <property type="match status" value="1"/>
</dbReference>
<dbReference type="InterPro" id="IPR006073">
    <property type="entry name" value="GTP-bd"/>
</dbReference>
<dbReference type="GO" id="GO:0043022">
    <property type="term" value="F:ribosome binding"/>
    <property type="evidence" value="ECO:0007669"/>
    <property type="project" value="TreeGrafter"/>
</dbReference>
<evidence type="ECO:0000313" key="13">
    <source>
        <dbReference type="Proteomes" id="UP000696931"/>
    </source>
</evidence>
<dbReference type="PROSITE" id="PS51712">
    <property type="entry name" value="G_ENGA"/>
    <property type="match status" value="2"/>
</dbReference>
<feature type="domain" description="EngA-type G" evidence="11">
    <location>
        <begin position="175"/>
        <end position="350"/>
    </location>
</feature>
<feature type="binding site" evidence="8">
    <location>
        <begin position="10"/>
        <end position="17"/>
    </location>
    <ligand>
        <name>GTP</name>
        <dbReference type="ChEBI" id="CHEBI:37565"/>
        <label>1</label>
    </ligand>
</feature>
<comment type="similarity">
    <text evidence="1 8 9 10">Belongs to the TRAFAC class TrmE-Era-EngA-EngB-Septin-like GTPase superfamily. EngA (Der) GTPase family.</text>
</comment>
<dbReference type="GO" id="GO:0005525">
    <property type="term" value="F:GTP binding"/>
    <property type="evidence" value="ECO:0007669"/>
    <property type="project" value="UniProtKB-UniRule"/>
</dbReference>
<dbReference type="InterPro" id="IPR032859">
    <property type="entry name" value="KH_dom-like"/>
</dbReference>
<comment type="subunit">
    <text evidence="8">Associates with the 50S ribosomal subunit.</text>
</comment>
<evidence type="ECO:0000256" key="6">
    <source>
        <dbReference type="ARBA" id="ARBA00023134"/>
    </source>
</evidence>
<evidence type="ECO:0000259" key="11">
    <source>
        <dbReference type="PROSITE" id="PS51712"/>
    </source>
</evidence>
<name>A0A933W8S6_UNCEI</name>
<dbReference type="Gene3D" id="3.30.300.20">
    <property type="match status" value="1"/>
</dbReference>
<dbReference type="PANTHER" id="PTHR43834:SF6">
    <property type="entry name" value="GTPASE DER"/>
    <property type="match status" value="1"/>
</dbReference>
<evidence type="ECO:0000256" key="1">
    <source>
        <dbReference type="ARBA" id="ARBA00008279"/>
    </source>
</evidence>
<evidence type="ECO:0000256" key="9">
    <source>
        <dbReference type="PROSITE-ProRule" id="PRU01049"/>
    </source>
</evidence>
<dbReference type="InterPro" id="IPR027417">
    <property type="entry name" value="P-loop_NTPase"/>
</dbReference>
<dbReference type="AlphaFoldDB" id="A0A933W8S6"/>
<dbReference type="CDD" id="cd01894">
    <property type="entry name" value="EngA1"/>
    <property type="match status" value="1"/>
</dbReference>
<evidence type="ECO:0000256" key="8">
    <source>
        <dbReference type="HAMAP-Rule" id="MF_00195"/>
    </source>
</evidence>
<dbReference type="Pfam" id="PF01926">
    <property type="entry name" value="MMR_HSR1"/>
    <property type="match status" value="2"/>
</dbReference>
<dbReference type="SMART" id="SM00382">
    <property type="entry name" value="AAA"/>
    <property type="match status" value="2"/>
</dbReference>
<sequence length="436" mass="48602">MSAPVVAIIGRPNVGKSTLFNRVIGERRAVTHDRPGVTRDRNAVRTEWLTRPFVLVDTGGFLPASSEGRDADIRRQAEMAIGLADAILFVVDAHTGVTDLDQAIATQLRRMGRPTRVIVNKVDKPGDTIVHEFHSLGLGEPMAIAAEGGFGIGDMLDATLAMLPEDAEPEEKPDARVAIVGRPNVGKSSLVNALLGEERVLVEPRAGTTVDAIDAPWNTPHGKFVLVDTAGIRRQAEFEDQAEFYATMRALHALERADVAVLVVDTKEGFQKQEARLAHHALDAGCAVLVLYNKWDLVEDREQAWKEVQKERERRFPTLADLPAHPVSATERIHLVKLPEYIAQRAEENTRRISTGKLNDWLAEVQRRRAVPSNSEGRAPKIYYVTQTGIRPPTFTFFVNAPSRLNENYRRYLWGNFTEHFGFKGTPLRFKVKKSE</sequence>
<accession>A0A933W8S6</accession>
<feature type="binding site" evidence="8">
    <location>
        <begin position="57"/>
        <end position="61"/>
    </location>
    <ligand>
        <name>GTP</name>
        <dbReference type="ChEBI" id="CHEBI:37565"/>
        <label>1</label>
    </ligand>
</feature>
<dbReference type="Pfam" id="PF14714">
    <property type="entry name" value="KH_dom-like"/>
    <property type="match status" value="1"/>
</dbReference>
<gene>
    <name evidence="8 12" type="primary">der</name>
    <name evidence="12" type="ORF">HZA61_07430</name>
</gene>
<keyword evidence="5 8" id="KW-0547">Nucleotide-binding</keyword>
<dbReference type="InterPro" id="IPR005225">
    <property type="entry name" value="Small_GTP-bd"/>
</dbReference>
<keyword evidence="6 8" id="KW-0342">GTP-binding</keyword>
<evidence type="ECO:0000313" key="12">
    <source>
        <dbReference type="EMBL" id="MBI5169301.1"/>
    </source>
</evidence>
<dbReference type="PANTHER" id="PTHR43834">
    <property type="entry name" value="GTPASE DER"/>
    <property type="match status" value="1"/>
</dbReference>
<feature type="binding site" evidence="8">
    <location>
        <begin position="293"/>
        <end position="296"/>
    </location>
    <ligand>
        <name>GTP</name>
        <dbReference type="ChEBI" id="CHEBI:37565"/>
        <label>2</label>
    </ligand>
</feature>
<dbReference type="InterPro" id="IPR003593">
    <property type="entry name" value="AAA+_ATPase"/>
</dbReference>
<comment type="caution">
    <text evidence="12">The sequence shown here is derived from an EMBL/GenBank/DDBJ whole genome shotgun (WGS) entry which is preliminary data.</text>
</comment>
<dbReference type="InterPro" id="IPR031166">
    <property type="entry name" value="G_ENGA"/>
</dbReference>
<feature type="domain" description="EngA-type G" evidence="11">
    <location>
        <begin position="4"/>
        <end position="167"/>
    </location>
</feature>
<dbReference type="HAMAP" id="MF_00195">
    <property type="entry name" value="GTPase_Der"/>
    <property type="match status" value="1"/>
</dbReference>
<comment type="function">
    <text evidence="8 10">GTPase that plays an essential role in the late steps of ribosome biogenesis.</text>
</comment>
<evidence type="ECO:0000256" key="5">
    <source>
        <dbReference type="ARBA" id="ARBA00022741"/>
    </source>
</evidence>
<evidence type="ECO:0000256" key="4">
    <source>
        <dbReference type="ARBA" id="ARBA00022737"/>
    </source>
</evidence>
<dbReference type="InterPro" id="IPR016484">
    <property type="entry name" value="GTPase_Der"/>
</dbReference>
<dbReference type="CDD" id="cd01895">
    <property type="entry name" value="EngA2"/>
    <property type="match status" value="1"/>
</dbReference>
<evidence type="ECO:0000256" key="3">
    <source>
        <dbReference type="ARBA" id="ARBA00022517"/>
    </source>
</evidence>
<dbReference type="FunFam" id="3.30.300.20:FF:000004">
    <property type="entry name" value="GTPase Der"/>
    <property type="match status" value="1"/>
</dbReference>
<feature type="binding site" evidence="8">
    <location>
        <begin position="120"/>
        <end position="123"/>
    </location>
    <ligand>
        <name>GTP</name>
        <dbReference type="ChEBI" id="CHEBI:37565"/>
        <label>1</label>
    </ligand>
</feature>
<organism evidence="12 13">
    <name type="scientific">Eiseniibacteriota bacterium</name>
    <dbReference type="NCBI Taxonomy" id="2212470"/>
    <lineage>
        <taxon>Bacteria</taxon>
        <taxon>Candidatus Eiseniibacteriota</taxon>
    </lineage>
</organism>
<dbReference type="PIRSF" id="PIRSF006485">
    <property type="entry name" value="GTP-binding_EngA"/>
    <property type="match status" value="1"/>
</dbReference>
<dbReference type="GO" id="GO:0042254">
    <property type="term" value="P:ribosome biogenesis"/>
    <property type="evidence" value="ECO:0007669"/>
    <property type="project" value="UniProtKB-KW"/>
</dbReference>
<keyword evidence="4 10" id="KW-0677">Repeat</keyword>
<proteinExistence type="inferred from homology"/>
<dbReference type="InterPro" id="IPR015946">
    <property type="entry name" value="KH_dom-like_a/b"/>
</dbReference>
<evidence type="ECO:0000256" key="7">
    <source>
        <dbReference type="ARBA" id="ARBA00032345"/>
    </source>
</evidence>
<dbReference type="NCBIfam" id="TIGR03594">
    <property type="entry name" value="GTPase_EngA"/>
    <property type="match status" value="1"/>
</dbReference>
<dbReference type="EMBL" id="JACRIW010000048">
    <property type="protein sequence ID" value="MBI5169301.1"/>
    <property type="molecule type" value="Genomic_DNA"/>
</dbReference>
<feature type="binding site" evidence="8">
    <location>
        <begin position="181"/>
        <end position="188"/>
    </location>
    <ligand>
        <name>GTP</name>
        <dbReference type="ChEBI" id="CHEBI:37565"/>
        <label>2</label>
    </ligand>
</feature>
<dbReference type="SUPFAM" id="SSF52540">
    <property type="entry name" value="P-loop containing nucleoside triphosphate hydrolases"/>
    <property type="match status" value="2"/>
</dbReference>
<dbReference type="NCBIfam" id="TIGR00231">
    <property type="entry name" value="small_GTP"/>
    <property type="match status" value="2"/>
</dbReference>
<reference evidence="12" key="1">
    <citation type="submission" date="2020-07" db="EMBL/GenBank/DDBJ databases">
        <title>Huge and variable diversity of episymbiotic CPR bacteria and DPANN archaea in groundwater ecosystems.</title>
        <authorList>
            <person name="He C.Y."/>
            <person name="Keren R."/>
            <person name="Whittaker M."/>
            <person name="Farag I.F."/>
            <person name="Doudna J."/>
            <person name="Cate J.H.D."/>
            <person name="Banfield J.F."/>
        </authorList>
    </citation>
    <scope>NUCLEOTIDE SEQUENCE</scope>
    <source>
        <strain evidence="12">NC_groundwater_1813_Pr3_B-0.1um_71_17</strain>
    </source>
</reference>
<dbReference type="Proteomes" id="UP000696931">
    <property type="component" value="Unassembled WGS sequence"/>
</dbReference>
<dbReference type="Gene3D" id="3.40.50.300">
    <property type="entry name" value="P-loop containing nucleotide triphosphate hydrolases"/>
    <property type="match status" value="2"/>
</dbReference>
<evidence type="ECO:0000256" key="10">
    <source>
        <dbReference type="RuleBase" id="RU004481"/>
    </source>
</evidence>
<protein>
    <recommendedName>
        <fullName evidence="2 8">GTPase Der</fullName>
    </recommendedName>
    <alternativeName>
        <fullName evidence="7 8">GTP-binding protein EngA</fullName>
    </alternativeName>
</protein>
<evidence type="ECO:0000256" key="2">
    <source>
        <dbReference type="ARBA" id="ARBA00020953"/>
    </source>
</evidence>